<keyword evidence="5" id="KW-1185">Reference proteome</keyword>
<feature type="compositionally biased region" description="Polar residues" evidence="3">
    <location>
        <begin position="33"/>
        <end position="52"/>
    </location>
</feature>
<dbReference type="EMBL" id="MCFI01000007">
    <property type="protein sequence ID" value="ORY83877.1"/>
    <property type="molecule type" value="Genomic_DNA"/>
</dbReference>
<accession>A0A1Y2FJW2</accession>
<organism evidence="4 5">
    <name type="scientific">Protomyces lactucae-debilis</name>
    <dbReference type="NCBI Taxonomy" id="2754530"/>
    <lineage>
        <taxon>Eukaryota</taxon>
        <taxon>Fungi</taxon>
        <taxon>Dikarya</taxon>
        <taxon>Ascomycota</taxon>
        <taxon>Taphrinomycotina</taxon>
        <taxon>Taphrinomycetes</taxon>
        <taxon>Taphrinales</taxon>
        <taxon>Protomycetaceae</taxon>
        <taxon>Protomyces</taxon>
    </lineage>
</organism>
<gene>
    <name evidence="4" type="ORF">BCR37DRAFT_386864</name>
</gene>
<dbReference type="RefSeq" id="XP_040726172.1">
    <property type="nucleotide sequence ID" value="XM_040870486.1"/>
</dbReference>
<dbReference type="InterPro" id="IPR003591">
    <property type="entry name" value="Leu-rich_rpt_typical-subtyp"/>
</dbReference>
<evidence type="ECO:0000313" key="4">
    <source>
        <dbReference type="EMBL" id="ORY83877.1"/>
    </source>
</evidence>
<dbReference type="InterPro" id="IPR032675">
    <property type="entry name" value="LRR_dom_sf"/>
</dbReference>
<evidence type="ECO:0000256" key="1">
    <source>
        <dbReference type="ARBA" id="ARBA00022614"/>
    </source>
</evidence>
<evidence type="ECO:0000313" key="5">
    <source>
        <dbReference type="Proteomes" id="UP000193685"/>
    </source>
</evidence>
<dbReference type="PROSITE" id="PS51450">
    <property type="entry name" value="LRR"/>
    <property type="match status" value="1"/>
</dbReference>
<dbReference type="PANTHER" id="PTHR45712:SF22">
    <property type="entry name" value="INSULIN-LIKE GROWTH FACTOR-BINDING PROTEIN COMPLEX ACID LABILE SUBUNIT"/>
    <property type="match status" value="1"/>
</dbReference>
<dbReference type="STRING" id="56484.A0A1Y2FJW2"/>
<feature type="compositionally biased region" description="Basic and acidic residues" evidence="3">
    <location>
        <begin position="120"/>
        <end position="132"/>
    </location>
</feature>
<dbReference type="Proteomes" id="UP000193685">
    <property type="component" value="Unassembled WGS sequence"/>
</dbReference>
<feature type="compositionally biased region" description="Low complexity" evidence="3">
    <location>
        <begin position="92"/>
        <end position="108"/>
    </location>
</feature>
<sequence length="432" mass="47109">MSRIPVRTASLEPNPRERSPSARVKRAPAAAQSVLSKSTSHASLLTSRSSKAPINALSQSVRGTASSASLRTVSQPPIALAAAQTAKTPLRASSSGQAVQSASQSKGSLALREHIAKARAELTKSTRGEQRTRAALPSSWTSETPTQADRTPNPYDGIQDPFNQSRFTPKVVPGIKSAIERAKGSGHLMIAFKELQAIPRQVYDMYKPDPNHVIDFSAMDSAAWYEAVELKSLNAADNEISEIEMDLADTFEALQTLDLHNNMLSKLPSNLSKLTQLTTLSLAGNKLEMNVFDILTRLPHLLVLNLAKNALEGTLPSLSAMHDLQDLNLSENQVDDIGTALQSSLSLRSLNLHANRISRFQVTQLPQPSKLRSLDLSNNRLQAAFLNEDTELPMLEELKLEWNRFTAFAEEGCFLTAPRLRGSMISANVRSA</sequence>
<proteinExistence type="predicted"/>
<reference evidence="4 5" key="1">
    <citation type="submission" date="2016-07" db="EMBL/GenBank/DDBJ databases">
        <title>Pervasive Adenine N6-methylation of Active Genes in Fungi.</title>
        <authorList>
            <consortium name="DOE Joint Genome Institute"/>
            <person name="Mondo S.J."/>
            <person name="Dannebaum R.O."/>
            <person name="Kuo R.C."/>
            <person name="Labutti K."/>
            <person name="Haridas S."/>
            <person name="Kuo A."/>
            <person name="Salamov A."/>
            <person name="Ahrendt S.R."/>
            <person name="Lipzen A."/>
            <person name="Sullivan W."/>
            <person name="Andreopoulos W.B."/>
            <person name="Clum A."/>
            <person name="Lindquist E."/>
            <person name="Daum C."/>
            <person name="Ramamoorthy G.K."/>
            <person name="Gryganskyi A."/>
            <person name="Culley D."/>
            <person name="Magnuson J.K."/>
            <person name="James T.Y."/>
            <person name="O'Malley M.A."/>
            <person name="Stajich J.E."/>
            <person name="Spatafora J.W."/>
            <person name="Visel A."/>
            <person name="Grigoriev I.V."/>
        </authorList>
    </citation>
    <scope>NUCLEOTIDE SEQUENCE [LARGE SCALE GENOMIC DNA]</scope>
    <source>
        <strain evidence="4 5">12-1054</strain>
    </source>
</reference>
<comment type="caution">
    <text evidence="4">The sequence shown here is derived from an EMBL/GenBank/DDBJ whole genome shotgun (WGS) entry which is preliminary data.</text>
</comment>
<dbReference type="Pfam" id="PF13855">
    <property type="entry name" value="LRR_8"/>
    <property type="match status" value="2"/>
</dbReference>
<protein>
    <recommendedName>
        <fullName evidence="6">Leucine-rich repeat-containing protein 40</fullName>
    </recommendedName>
</protein>
<feature type="region of interest" description="Disordered" evidence="3">
    <location>
        <begin position="90"/>
        <end position="109"/>
    </location>
</feature>
<name>A0A1Y2FJW2_PROLT</name>
<evidence type="ECO:0000256" key="2">
    <source>
        <dbReference type="ARBA" id="ARBA00022737"/>
    </source>
</evidence>
<feature type="region of interest" description="Disordered" evidence="3">
    <location>
        <begin position="120"/>
        <end position="157"/>
    </location>
</feature>
<dbReference type="OMA" id="LMIAFKE"/>
<keyword evidence="1" id="KW-0433">Leucine-rich repeat</keyword>
<dbReference type="PANTHER" id="PTHR45712">
    <property type="entry name" value="AGAP008170-PA"/>
    <property type="match status" value="1"/>
</dbReference>
<evidence type="ECO:0008006" key="6">
    <source>
        <dbReference type="Google" id="ProtNLM"/>
    </source>
</evidence>
<keyword evidence="2" id="KW-0677">Repeat</keyword>
<dbReference type="Gene3D" id="3.80.10.10">
    <property type="entry name" value="Ribonuclease Inhibitor"/>
    <property type="match status" value="1"/>
</dbReference>
<dbReference type="InterPro" id="IPR050333">
    <property type="entry name" value="SLRP"/>
</dbReference>
<dbReference type="AlphaFoldDB" id="A0A1Y2FJW2"/>
<feature type="compositionally biased region" description="Polar residues" evidence="3">
    <location>
        <begin position="138"/>
        <end position="150"/>
    </location>
</feature>
<feature type="region of interest" description="Disordered" evidence="3">
    <location>
        <begin position="1"/>
        <end position="52"/>
    </location>
</feature>
<dbReference type="SMART" id="SM00369">
    <property type="entry name" value="LRR_TYP"/>
    <property type="match status" value="3"/>
</dbReference>
<evidence type="ECO:0000256" key="3">
    <source>
        <dbReference type="SAM" id="MobiDB-lite"/>
    </source>
</evidence>
<dbReference type="GeneID" id="63787085"/>
<dbReference type="OrthoDB" id="676979at2759"/>
<dbReference type="SUPFAM" id="SSF52047">
    <property type="entry name" value="RNI-like"/>
    <property type="match status" value="1"/>
</dbReference>
<dbReference type="InterPro" id="IPR001611">
    <property type="entry name" value="Leu-rich_rpt"/>
</dbReference>